<dbReference type="PANTHER" id="PTHR10590:SF4">
    <property type="entry name" value="SOLUTE CARRIER FAMILY 28 MEMBER 3"/>
    <property type="match status" value="1"/>
</dbReference>
<evidence type="ECO:0000259" key="9">
    <source>
        <dbReference type="Pfam" id="PF07662"/>
    </source>
</evidence>
<evidence type="ECO:0000256" key="6">
    <source>
        <dbReference type="ARBA" id="ARBA00023136"/>
    </source>
</evidence>
<keyword evidence="5 7" id="KW-1133">Transmembrane helix</keyword>
<gene>
    <name evidence="11" type="ORF">FE810_06320</name>
</gene>
<evidence type="ECO:0000313" key="12">
    <source>
        <dbReference type="Proteomes" id="UP000307790"/>
    </source>
</evidence>
<feature type="transmembrane region" description="Helical" evidence="7">
    <location>
        <begin position="294"/>
        <end position="312"/>
    </location>
</feature>
<feature type="transmembrane region" description="Helical" evidence="7">
    <location>
        <begin position="35"/>
        <end position="53"/>
    </location>
</feature>
<evidence type="ECO:0000256" key="3">
    <source>
        <dbReference type="ARBA" id="ARBA00022475"/>
    </source>
</evidence>
<keyword evidence="7" id="KW-0813">Transport</keyword>
<dbReference type="GO" id="GO:0015293">
    <property type="term" value="F:symporter activity"/>
    <property type="evidence" value="ECO:0007669"/>
    <property type="project" value="TreeGrafter"/>
</dbReference>
<comment type="subcellular location">
    <subcellularLocation>
        <location evidence="1">Cell membrane</location>
        <topology evidence="1">Multi-pass membrane protein</topology>
    </subcellularLocation>
</comment>
<feature type="domain" description="Concentrative nucleoside transporter N-terminal" evidence="8">
    <location>
        <begin position="10"/>
        <end position="83"/>
    </location>
</feature>
<keyword evidence="6 7" id="KW-0472">Membrane</keyword>
<evidence type="ECO:0000259" key="10">
    <source>
        <dbReference type="Pfam" id="PF07670"/>
    </source>
</evidence>
<dbReference type="RefSeq" id="WP_138319184.1">
    <property type="nucleotide sequence ID" value="NZ_VCBC01000005.1"/>
</dbReference>
<dbReference type="InterPro" id="IPR018270">
    <property type="entry name" value="C_nuclsd_transpt_met_bac"/>
</dbReference>
<feature type="transmembrane region" description="Helical" evidence="7">
    <location>
        <begin position="354"/>
        <end position="379"/>
    </location>
</feature>
<dbReference type="InterPro" id="IPR002668">
    <property type="entry name" value="CNT_N_dom"/>
</dbReference>
<evidence type="ECO:0000256" key="4">
    <source>
        <dbReference type="ARBA" id="ARBA00022692"/>
    </source>
</evidence>
<dbReference type="OrthoDB" id="9766455at2"/>
<dbReference type="PANTHER" id="PTHR10590">
    <property type="entry name" value="SODIUM/NUCLEOSIDE COTRANSPORTER"/>
    <property type="match status" value="1"/>
</dbReference>
<reference evidence="11 12" key="1">
    <citation type="submission" date="2019-05" db="EMBL/GenBank/DDBJ databases">
        <title>Genome sequences of Thalassotalea litorea 1K03283.</title>
        <authorList>
            <person name="Zhang D."/>
        </authorList>
    </citation>
    <scope>NUCLEOTIDE SEQUENCE [LARGE SCALE GENOMIC DNA]</scope>
    <source>
        <strain evidence="11 12">MCCC 1K03283</strain>
    </source>
</reference>
<feature type="transmembrane region" description="Helical" evidence="7">
    <location>
        <begin position="391"/>
        <end position="414"/>
    </location>
</feature>
<dbReference type="GO" id="GO:0005886">
    <property type="term" value="C:plasma membrane"/>
    <property type="evidence" value="ECO:0007669"/>
    <property type="project" value="UniProtKB-SubCell"/>
</dbReference>
<evidence type="ECO:0000259" key="8">
    <source>
        <dbReference type="Pfam" id="PF01773"/>
    </source>
</evidence>
<organism evidence="11 12">
    <name type="scientific">Thalassotalea litorea</name>
    <dbReference type="NCBI Taxonomy" id="2020715"/>
    <lineage>
        <taxon>Bacteria</taxon>
        <taxon>Pseudomonadati</taxon>
        <taxon>Pseudomonadota</taxon>
        <taxon>Gammaproteobacteria</taxon>
        <taxon>Alteromonadales</taxon>
        <taxon>Colwelliaceae</taxon>
        <taxon>Thalassotalea</taxon>
    </lineage>
</organism>
<proteinExistence type="inferred from homology"/>
<feature type="transmembrane region" description="Helical" evidence="7">
    <location>
        <begin position="95"/>
        <end position="118"/>
    </location>
</feature>
<dbReference type="Pfam" id="PF07670">
    <property type="entry name" value="Gate"/>
    <property type="match status" value="1"/>
</dbReference>
<protein>
    <recommendedName>
        <fullName evidence="7">Nucleoside permease</fullName>
    </recommendedName>
</protein>
<evidence type="ECO:0000256" key="7">
    <source>
        <dbReference type="RuleBase" id="RU362018"/>
    </source>
</evidence>
<dbReference type="InterPro" id="IPR011657">
    <property type="entry name" value="CNT_C_dom"/>
</dbReference>
<dbReference type="EMBL" id="VCBC01000005">
    <property type="protein sequence ID" value="TLU66309.1"/>
    <property type="molecule type" value="Genomic_DNA"/>
</dbReference>
<keyword evidence="12" id="KW-1185">Reference proteome</keyword>
<name>A0A5R9INZ4_9GAMM</name>
<feature type="domain" description="Nucleoside transporter/FeoB GTPase Gate" evidence="10">
    <location>
        <begin position="99"/>
        <end position="195"/>
    </location>
</feature>
<dbReference type="Proteomes" id="UP000307790">
    <property type="component" value="Unassembled WGS sequence"/>
</dbReference>
<keyword evidence="3" id="KW-1003">Cell membrane</keyword>
<dbReference type="InterPro" id="IPR008276">
    <property type="entry name" value="C_nuclsd_transpt"/>
</dbReference>
<feature type="transmembrane region" description="Helical" evidence="7">
    <location>
        <begin position="260"/>
        <end position="282"/>
    </location>
</feature>
<evidence type="ECO:0000256" key="2">
    <source>
        <dbReference type="ARBA" id="ARBA00009033"/>
    </source>
</evidence>
<dbReference type="GO" id="GO:0005337">
    <property type="term" value="F:nucleoside transmembrane transporter activity"/>
    <property type="evidence" value="ECO:0007669"/>
    <property type="project" value="InterPro"/>
</dbReference>
<evidence type="ECO:0000313" key="11">
    <source>
        <dbReference type="EMBL" id="TLU66309.1"/>
    </source>
</evidence>
<dbReference type="AlphaFoldDB" id="A0A5R9INZ4"/>
<accession>A0A5R9INZ4</accession>
<feature type="transmembrane region" description="Helical" evidence="7">
    <location>
        <begin position="173"/>
        <end position="195"/>
    </location>
</feature>
<comment type="caution">
    <text evidence="11">The sequence shown here is derived from an EMBL/GenBank/DDBJ whole genome shotgun (WGS) entry which is preliminary data.</text>
</comment>
<dbReference type="Pfam" id="PF07662">
    <property type="entry name" value="Nucleos_tra2_C"/>
    <property type="match status" value="1"/>
</dbReference>
<dbReference type="InterPro" id="IPR011642">
    <property type="entry name" value="Gate_dom"/>
</dbReference>
<keyword evidence="4 7" id="KW-0812">Transmembrane</keyword>
<feature type="transmembrane region" description="Helical" evidence="7">
    <location>
        <begin position="6"/>
        <end position="23"/>
    </location>
</feature>
<dbReference type="Pfam" id="PF01773">
    <property type="entry name" value="Nucleos_tra2_N"/>
    <property type="match status" value="1"/>
</dbReference>
<sequence length="415" mass="43738">MDFSTLRALAGILILLAIAYLVCRDKKHIKWRTVLGALFIQISLGALVLYVPWGKDALIAVSSAVDNVIGYGKDGINFLFGGLGTDAMFENGVGFVFAVRVLPIIVFFSSLISVLYYLGIMDKVVKLVGGALQKFLQTSRPESLSATANIFVGQTEAPLVVKPFLPTMTRSELFAVMVGGLASVAGATLAGYAGLGVELKYLIAASFMAAPGGLLMAKLILPETEEPKNDLHDLTHKDQHDDSVNVIDAAANGAAKGLQLALNVGAMLMAFVALIALLNGLLGWLGSLFGFDQLSLQLILGYLFQPVAYILGVPWSEANIAGSFLGQKIIVNEFVAYVDFIANKDSLSAHTQAIVTFALCGFANLSSIAILLGGIGSLAPNRRPDIAKLGLKAVLAASLANMMSAAIAGVFISLQ</sequence>
<feature type="domain" description="Concentrative nucleoside transporter C-terminal" evidence="9">
    <location>
        <begin position="201"/>
        <end position="409"/>
    </location>
</feature>
<comment type="similarity">
    <text evidence="2 7">Belongs to the concentrative nucleoside transporter (CNT) (TC 2.A.41) family.</text>
</comment>
<dbReference type="NCBIfam" id="TIGR00804">
    <property type="entry name" value="nupC"/>
    <property type="match status" value="1"/>
</dbReference>
<evidence type="ECO:0000256" key="1">
    <source>
        <dbReference type="ARBA" id="ARBA00004651"/>
    </source>
</evidence>
<evidence type="ECO:0000256" key="5">
    <source>
        <dbReference type="ARBA" id="ARBA00022989"/>
    </source>
</evidence>